<dbReference type="Gene3D" id="3.40.50.300">
    <property type="entry name" value="P-loop containing nucleotide triphosphate hydrolases"/>
    <property type="match status" value="1"/>
</dbReference>
<dbReference type="SUPFAM" id="SSF90123">
    <property type="entry name" value="ABC transporter transmembrane region"/>
    <property type="match status" value="1"/>
</dbReference>
<dbReference type="SUPFAM" id="SSF52540">
    <property type="entry name" value="P-loop containing nucleoside triphosphate hydrolases"/>
    <property type="match status" value="1"/>
</dbReference>
<comment type="subcellular location">
    <subcellularLocation>
        <location evidence="1">Cell membrane</location>
        <topology evidence="1">Multi-pass membrane protein</topology>
    </subcellularLocation>
</comment>
<feature type="domain" description="ABC transmembrane type-1" evidence="9">
    <location>
        <begin position="173"/>
        <end position="452"/>
    </location>
</feature>
<dbReference type="InterPro" id="IPR003439">
    <property type="entry name" value="ABC_transporter-like_ATP-bd"/>
</dbReference>
<dbReference type="PROSITE" id="PS50929">
    <property type="entry name" value="ABC_TM1F"/>
    <property type="match status" value="1"/>
</dbReference>
<keyword evidence="2 7" id="KW-0812">Transmembrane</keyword>
<dbReference type="GO" id="GO:0005886">
    <property type="term" value="C:plasma membrane"/>
    <property type="evidence" value="ECO:0007669"/>
    <property type="project" value="UniProtKB-SubCell"/>
</dbReference>
<evidence type="ECO:0000256" key="1">
    <source>
        <dbReference type="ARBA" id="ARBA00004651"/>
    </source>
</evidence>
<feature type="domain" description="ABC transporter" evidence="8">
    <location>
        <begin position="487"/>
        <end position="698"/>
    </location>
</feature>
<evidence type="ECO:0000256" key="5">
    <source>
        <dbReference type="ARBA" id="ARBA00022989"/>
    </source>
</evidence>
<dbReference type="Pfam" id="PF00005">
    <property type="entry name" value="ABC_tran"/>
    <property type="match status" value="1"/>
</dbReference>
<geneLocation type="plasmid" evidence="11">
    <name>unnamed5</name>
</geneLocation>
<keyword evidence="11" id="KW-0614">Plasmid</keyword>
<name>A0AAU7S6R6_9HYPH</name>
<feature type="domain" description="Peptidase C39" evidence="10">
    <location>
        <begin position="20"/>
        <end position="139"/>
    </location>
</feature>
<evidence type="ECO:0000259" key="9">
    <source>
        <dbReference type="PROSITE" id="PS50929"/>
    </source>
</evidence>
<evidence type="ECO:0000259" key="10">
    <source>
        <dbReference type="PROSITE" id="PS50990"/>
    </source>
</evidence>
<gene>
    <name evidence="11" type="ORF">ABM479_35440</name>
</gene>
<keyword evidence="3" id="KW-0547">Nucleotide-binding</keyword>
<dbReference type="GO" id="GO:0034040">
    <property type="term" value="F:ATPase-coupled lipid transmembrane transporter activity"/>
    <property type="evidence" value="ECO:0007669"/>
    <property type="project" value="TreeGrafter"/>
</dbReference>
<protein>
    <submittedName>
        <fullName evidence="11">Peptidase domain-containing ABC transporter</fullName>
    </submittedName>
</protein>
<dbReference type="SMART" id="SM00382">
    <property type="entry name" value="AAA"/>
    <property type="match status" value="1"/>
</dbReference>
<evidence type="ECO:0000256" key="2">
    <source>
        <dbReference type="ARBA" id="ARBA00022692"/>
    </source>
</evidence>
<dbReference type="PANTHER" id="PTHR24221">
    <property type="entry name" value="ATP-BINDING CASSETTE SUB-FAMILY B"/>
    <property type="match status" value="1"/>
</dbReference>
<dbReference type="InterPro" id="IPR039421">
    <property type="entry name" value="Type_1_exporter"/>
</dbReference>
<sequence length="699" mass="76392">MSTTKKLHFGFNPRLPVILQSQVTECGLACLAMVASYHGHLIDLGTLRRRFSVSLAGTSLIDLSRIASTVAMASRALRVELDELSLLKLPTILHWKMQHYVVLKRVTKSGAIIHDPARGSVHVSQKELSDSFSGVVLELWPTNGFSQKAETQKIRMADLFHNITGLKPALLQIFAMSACLEVFAILFPIGTQVILDQVLVSTDYDLLKLVAICLAVLLVLQTSITLARSWASLILSTRLSVQWTTALYDHLLRLPLSYFEMRHMGDVVSRFGSLGAVQQALTSDLVGVVLDGIMAIGALSMLILYGGWLAIVVLVTMVLHLVIRIAAYLPYRRANEASIVHGAKENSHFMETIRGIASVKSLDIHQRRRGIWLNLLIDSVNARLHIQKLDFLFGTSNAVLSGIDGIIMLVLGSQAVMRGDMTIGMLMAFLAYKDQFIGRVGALIDTGIRFRMLSLHAERIGDIALTEPEEDLSQLTHPAVLSRDSSLTLRNIAFSYGEGLPEVLRSVSLEIGEGESVAIVGPSGSGKTTLLKVMSGLIQPREGAVVFGDMEIRRLGYGNYRSLTGTVLQEDRLFAGSIAENIAAFDPGADVSWVRECARLAAIGDEIEAMPMAYESMVGDMGSALSSGQVQRLFLARALYRRPKILFLDEATSDLDENNEAKINAAVSALKITRVMVAHRPSTIAMAGRRIEIGSFKAS</sequence>
<dbReference type="AlphaFoldDB" id="A0AAU7S6R6"/>
<dbReference type="PROSITE" id="PS50893">
    <property type="entry name" value="ABC_TRANSPORTER_2"/>
    <property type="match status" value="1"/>
</dbReference>
<dbReference type="InterPro" id="IPR011527">
    <property type="entry name" value="ABC1_TM_dom"/>
</dbReference>
<dbReference type="PANTHER" id="PTHR24221:SF606">
    <property type="entry name" value="COLICIN V SECRETION-PROCESSING ATP-BINDING PROTEIN"/>
    <property type="match status" value="1"/>
</dbReference>
<organism evidence="11">
    <name type="scientific">Rhizobium sp. ZPR3</name>
    <dbReference type="NCBI Taxonomy" id="3158967"/>
    <lineage>
        <taxon>Bacteria</taxon>
        <taxon>Pseudomonadati</taxon>
        <taxon>Pseudomonadota</taxon>
        <taxon>Alphaproteobacteria</taxon>
        <taxon>Hyphomicrobiales</taxon>
        <taxon>Rhizobiaceae</taxon>
        <taxon>Rhizobium/Agrobacterium group</taxon>
        <taxon>Rhizobium</taxon>
    </lineage>
</organism>
<dbReference type="RefSeq" id="WP_349963436.1">
    <property type="nucleotide sequence ID" value="NZ_CP157965.1"/>
</dbReference>
<dbReference type="GO" id="GO:0006508">
    <property type="term" value="P:proteolysis"/>
    <property type="evidence" value="ECO:0007669"/>
    <property type="project" value="InterPro"/>
</dbReference>
<dbReference type="GO" id="GO:0140359">
    <property type="term" value="F:ABC-type transporter activity"/>
    <property type="evidence" value="ECO:0007669"/>
    <property type="project" value="InterPro"/>
</dbReference>
<dbReference type="Gene3D" id="3.90.70.10">
    <property type="entry name" value="Cysteine proteinases"/>
    <property type="match status" value="1"/>
</dbReference>
<accession>A0AAU7S6R6</accession>
<dbReference type="Pfam" id="PF03412">
    <property type="entry name" value="Peptidase_C39"/>
    <property type="match status" value="1"/>
</dbReference>
<evidence type="ECO:0000256" key="7">
    <source>
        <dbReference type="SAM" id="Phobius"/>
    </source>
</evidence>
<dbReference type="InterPro" id="IPR005074">
    <property type="entry name" value="Peptidase_C39"/>
</dbReference>
<dbReference type="PROSITE" id="PS50990">
    <property type="entry name" value="PEPTIDASE_C39"/>
    <property type="match status" value="1"/>
</dbReference>
<feature type="transmembrane region" description="Helical" evidence="7">
    <location>
        <begin position="169"/>
        <end position="189"/>
    </location>
</feature>
<keyword evidence="6 7" id="KW-0472">Membrane</keyword>
<dbReference type="GO" id="GO:0016887">
    <property type="term" value="F:ATP hydrolysis activity"/>
    <property type="evidence" value="ECO:0007669"/>
    <property type="project" value="InterPro"/>
</dbReference>
<dbReference type="InterPro" id="IPR036640">
    <property type="entry name" value="ABC1_TM_sf"/>
</dbReference>
<dbReference type="InterPro" id="IPR027417">
    <property type="entry name" value="P-loop_NTPase"/>
</dbReference>
<dbReference type="Pfam" id="PF00664">
    <property type="entry name" value="ABC_membrane"/>
    <property type="match status" value="1"/>
</dbReference>
<dbReference type="Gene3D" id="1.20.1560.10">
    <property type="entry name" value="ABC transporter type 1, transmembrane domain"/>
    <property type="match status" value="1"/>
</dbReference>
<dbReference type="InterPro" id="IPR003593">
    <property type="entry name" value="AAA+_ATPase"/>
</dbReference>
<dbReference type="CDD" id="cd18567">
    <property type="entry name" value="ABC_6TM_CvaB_RaxB_like"/>
    <property type="match status" value="1"/>
</dbReference>
<evidence type="ECO:0000313" key="11">
    <source>
        <dbReference type="EMBL" id="XBT98139.1"/>
    </source>
</evidence>
<dbReference type="EMBL" id="CP157965">
    <property type="protein sequence ID" value="XBT98139.1"/>
    <property type="molecule type" value="Genomic_DNA"/>
</dbReference>
<evidence type="ECO:0000259" key="8">
    <source>
        <dbReference type="PROSITE" id="PS50893"/>
    </source>
</evidence>
<feature type="transmembrane region" description="Helical" evidence="7">
    <location>
        <begin position="302"/>
        <end position="323"/>
    </location>
</feature>
<feature type="transmembrane region" description="Helical" evidence="7">
    <location>
        <begin position="209"/>
        <end position="231"/>
    </location>
</feature>
<reference evidence="11" key="1">
    <citation type="submission" date="2024-06" db="EMBL/GenBank/DDBJ databases">
        <authorList>
            <person name="Li T."/>
            <person name="Gao R."/>
        </authorList>
    </citation>
    <scope>NUCLEOTIDE SEQUENCE</scope>
    <source>
        <strain evidence="11">ZPR3</strain>
        <plasmid evidence="11">unnamed5</plasmid>
    </source>
</reference>
<keyword evidence="4" id="KW-0067">ATP-binding</keyword>
<proteinExistence type="predicted"/>
<keyword evidence="5 7" id="KW-1133">Transmembrane helix</keyword>
<evidence type="ECO:0000256" key="6">
    <source>
        <dbReference type="ARBA" id="ARBA00023136"/>
    </source>
</evidence>
<dbReference type="GO" id="GO:0005524">
    <property type="term" value="F:ATP binding"/>
    <property type="evidence" value="ECO:0007669"/>
    <property type="project" value="UniProtKB-KW"/>
</dbReference>
<dbReference type="GO" id="GO:0008233">
    <property type="term" value="F:peptidase activity"/>
    <property type="evidence" value="ECO:0007669"/>
    <property type="project" value="InterPro"/>
</dbReference>
<evidence type="ECO:0000256" key="3">
    <source>
        <dbReference type="ARBA" id="ARBA00022741"/>
    </source>
</evidence>
<evidence type="ECO:0000256" key="4">
    <source>
        <dbReference type="ARBA" id="ARBA00022840"/>
    </source>
</evidence>